<comment type="caution">
    <text evidence="2">The sequence shown here is derived from an EMBL/GenBank/DDBJ whole genome shotgun (WGS) entry which is preliminary data.</text>
</comment>
<feature type="non-terminal residue" evidence="2">
    <location>
        <position position="128"/>
    </location>
</feature>
<evidence type="ECO:0000256" key="1">
    <source>
        <dbReference type="SAM" id="SignalP"/>
    </source>
</evidence>
<name>A0A538SA54_UNCEI</name>
<gene>
    <name evidence="2" type="ORF">E6K72_13290</name>
</gene>
<organism evidence="2 3">
    <name type="scientific">Eiseniibacteriota bacterium</name>
    <dbReference type="NCBI Taxonomy" id="2212470"/>
    <lineage>
        <taxon>Bacteria</taxon>
        <taxon>Candidatus Eiseniibacteriota</taxon>
    </lineage>
</organism>
<feature type="signal peptide" evidence="1">
    <location>
        <begin position="1"/>
        <end position="19"/>
    </location>
</feature>
<evidence type="ECO:0000313" key="2">
    <source>
        <dbReference type="EMBL" id="TMQ48247.1"/>
    </source>
</evidence>
<reference evidence="2 3" key="1">
    <citation type="journal article" date="2019" name="Nat. Microbiol.">
        <title>Mediterranean grassland soil C-N compound turnover is dependent on rainfall and depth, and is mediated by genomically divergent microorganisms.</title>
        <authorList>
            <person name="Diamond S."/>
            <person name="Andeer P.F."/>
            <person name="Li Z."/>
            <person name="Crits-Christoph A."/>
            <person name="Burstein D."/>
            <person name="Anantharaman K."/>
            <person name="Lane K.R."/>
            <person name="Thomas B.C."/>
            <person name="Pan C."/>
            <person name="Northen T.R."/>
            <person name="Banfield J.F."/>
        </authorList>
    </citation>
    <scope>NUCLEOTIDE SEQUENCE [LARGE SCALE GENOMIC DNA]</scope>
    <source>
        <strain evidence="2">WS_2</strain>
    </source>
</reference>
<dbReference type="Proteomes" id="UP000317716">
    <property type="component" value="Unassembled WGS sequence"/>
</dbReference>
<feature type="chain" id="PRO_5022184609" evidence="1">
    <location>
        <begin position="20"/>
        <end position="128"/>
    </location>
</feature>
<protein>
    <submittedName>
        <fullName evidence="2">Uncharacterized protein</fullName>
    </submittedName>
</protein>
<keyword evidence="1" id="KW-0732">Signal</keyword>
<sequence length="128" mass="13149">MRSCLLALALVVVSATVCAAGVPDPANSDVDPCLVVCPAGDIVFHVTVRDFNNVPILNSSVFIDLCGCPGVVLCPASTTDPYLRPSNCQVAKLTDAQGHADFAIRAGGVCSGLGAKVYADGVFLAQRN</sequence>
<accession>A0A538SA54</accession>
<dbReference type="AlphaFoldDB" id="A0A538SA54"/>
<evidence type="ECO:0000313" key="3">
    <source>
        <dbReference type="Proteomes" id="UP000317716"/>
    </source>
</evidence>
<dbReference type="EMBL" id="VBOS01000490">
    <property type="protein sequence ID" value="TMQ48247.1"/>
    <property type="molecule type" value="Genomic_DNA"/>
</dbReference>
<proteinExistence type="predicted"/>